<evidence type="ECO:0000313" key="2">
    <source>
        <dbReference type="EMBL" id="TDW16180.1"/>
    </source>
</evidence>
<protein>
    <submittedName>
        <fullName evidence="2">Uncharacterized protein</fullName>
    </submittedName>
</protein>
<dbReference type="RefSeq" id="WP_134170101.1">
    <property type="nucleotide sequence ID" value="NZ_SODD01000027.1"/>
</dbReference>
<dbReference type="OrthoDB" id="9834391at2"/>
<name>A0A4R7ZLU5_9FIRM</name>
<reference evidence="2 3" key="1">
    <citation type="submission" date="2019-03" db="EMBL/GenBank/DDBJ databases">
        <title>Genomic Encyclopedia of Type Strains, Phase IV (KMG-IV): sequencing the most valuable type-strain genomes for metagenomic binning, comparative biology and taxonomic classification.</title>
        <authorList>
            <person name="Goeker M."/>
        </authorList>
    </citation>
    <scope>NUCLEOTIDE SEQUENCE [LARGE SCALE GENOMIC DNA]</scope>
    <source>
        <strain evidence="2 3">DSM 28867</strain>
    </source>
</reference>
<organism evidence="2 3">
    <name type="scientific">Breznakia blatticola</name>
    <dbReference type="NCBI Taxonomy" id="1754012"/>
    <lineage>
        <taxon>Bacteria</taxon>
        <taxon>Bacillati</taxon>
        <taxon>Bacillota</taxon>
        <taxon>Erysipelotrichia</taxon>
        <taxon>Erysipelotrichales</taxon>
        <taxon>Erysipelotrichaceae</taxon>
        <taxon>Breznakia</taxon>
    </lineage>
</organism>
<dbReference type="EMBL" id="SODD01000027">
    <property type="protein sequence ID" value="TDW16180.1"/>
    <property type="molecule type" value="Genomic_DNA"/>
</dbReference>
<gene>
    <name evidence="2" type="ORF">EDD63_1277</name>
</gene>
<keyword evidence="1" id="KW-0472">Membrane</keyword>
<dbReference type="Proteomes" id="UP000294743">
    <property type="component" value="Unassembled WGS sequence"/>
</dbReference>
<evidence type="ECO:0000256" key="1">
    <source>
        <dbReference type="SAM" id="Phobius"/>
    </source>
</evidence>
<feature type="transmembrane region" description="Helical" evidence="1">
    <location>
        <begin position="26"/>
        <end position="44"/>
    </location>
</feature>
<dbReference type="AlphaFoldDB" id="A0A4R7ZLU5"/>
<accession>A0A4R7ZLU5</accession>
<comment type="caution">
    <text evidence="2">The sequence shown here is derived from an EMBL/GenBank/DDBJ whole genome shotgun (WGS) entry which is preliminary data.</text>
</comment>
<proteinExistence type="predicted"/>
<sequence>MKTLLLAGEITDFLNELFNIIDIEDIFSLIFFIVVMVGIVSSSSKKKKQQQMKYQTTYVPKEMKRQNVQVDLTSKRKSAPREKSKGAEKKGIFAQIAQSIQAGIEEANAEANKKKASLYKPNQRVQVDVTNHQISDEQQDLYEERNQAYEVRKRFEKNHAKADKQSILDTTMDAHEQNVLDAETAYTAAYDSRISNEYQMFAWEPIVPKEAMAAEPAIEAEPALSVDEEKGWIII</sequence>
<keyword evidence="1" id="KW-0812">Transmembrane</keyword>
<keyword evidence="3" id="KW-1185">Reference proteome</keyword>
<keyword evidence="1" id="KW-1133">Transmembrane helix</keyword>
<evidence type="ECO:0000313" key="3">
    <source>
        <dbReference type="Proteomes" id="UP000294743"/>
    </source>
</evidence>